<proteinExistence type="predicted"/>
<feature type="compositionally biased region" description="Acidic residues" evidence="1">
    <location>
        <begin position="9"/>
        <end position="25"/>
    </location>
</feature>
<keyword evidence="3" id="KW-1185">Reference proteome</keyword>
<feature type="compositionally biased region" description="Basic and acidic residues" evidence="1">
    <location>
        <begin position="37"/>
        <end position="48"/>
    </location>
</feature>
<dbReference type="EMBL" id="JAVRJZ010000008">
    <property type="protein sequence ID" value="KAK2719303.1"/>
    <property type="molecule type" value="Genomic_DNA"/>
</dbReference>
<reference evidence="2" key="1">
    <citation type="submission" date="2023-07" db="EMBL/GenBank/DDBJ databases">
        <title>Chromosome-level genome assembly of Artemia franciscana.</title>
        <authorList>
            <person name="Jo E."/>
        </authorList>
    </citation>
    <scope>NUCLEOTIDE SEQUENCE</scope>
    <source>
        <tissue evidence="2">Whole body</tissue>
    </source>
</reference>
<accession>A0AA88HY60</accession>
<evidence type="ECO:0000313" key="3">
    <source>
        <dbReference type="Proteomes" id="UP001187531"/>
    </source>
</evidence>
<feature type="compositionally biased region" description="Polar residues" evidence="1">
    <location>
        <begin position="67"/>
        <end position="87"/>
    </location>
</feature>
<organism evidence="2 3">
    <name type="scientific">Artemia franciscana</name>
    <name type="common">Brine shrimp</name>
    <name type="synonym">Artemia sanfranciscana</name>
    <dbReference type="NCBI Taxonomy" id="6661"/>
    <lineage>
        <taxon>Eukaryota</taxon>
        <taxon>Metazoa</taxon>
        <taxon>Ecdysozoa</taxon>
        <taxon>Arthropoda</taxon>
        <taxon>Crustacea</taxon>
        <taxon>Branchiopoda</taxon>
        <taxon>Anostraca</taxon>
        <taxon>Artemiidae</taxon>
        <taxon>Artemia</taxon>
    </lineage>
</organism>
<comment type="caution">
    <text evidence="2">The sequence shown here is derived from an EMBL/GenBank/DDBJ whole genome shotgun (WGS) entry which is preliminary data.</text>
</comment>
<protein>
    <submittedName>
        <fullName evidence="2">Uncharacterized protein</fullName>
    </submittedName>
</protein>
<sequence length="87" mass="9780">MFMKLPDGDVSEMSDLSDSDNDESDSQYLPPNPKLTDFCESKQLEPMRDSSPPNNFLESHDLEEPGPSTSFDRATDDQQPSANKLNR</sequence>
<name>A0AA88HY60_ARTSF</name>
<gene>
    <name evidence="2" type="ORF">QYM36_004950</name>
</gene>
<dbReference type="AlphaFoldDB" id="A0AA88HY60"/>
<dbReference type="Proteomes" id="UP001187531">
    <property type="component" value="Unassembled WGS sequence"/>
</dbReference>
<evidence type="ECO:0000313" key="2">
    <source>
        <dbReference type="EMBL" id="KAK2719303.1"/>
    </source>
</evidence>
<feature type="region of interest" description="Disordered" evidence="1">
    <location>
        <begin position="1"/>
        <end position="87"/>
    </location>
</feature>
<evidence type="ECO:0000256" key="1">
    <source>
        <dbReference type="SAM" id="MobiDB-lite"/>
    </source>
</evidence>